<dbReference type="InterPro" id="IPR006571">
    <property type="entry name" value="TLDc_dom"/>
</dbReference>
<feature type="domain" description="B box-type" evidence="4">
    <location>
        <begin position="75"/>
        <end position="110"/>
    </location>
</feature>
<dbReference type="InterPro" id="IPR000315">
    <property type="entry name" value="Znf_B-box"/>
</dbReference>
<name>A0ABQ8XHR2_9EUKA</name>
<dbReference type="Proteomes" id="UP001150062">
    <property type="component" value="Unassembled WGS sequence"/>
</dbReference>
<dbReference type="CDD" id="cd19756">
    <property type="entry name" value="Bbox2"/>
    <property type="match status" value="2"/>
</dbReference>
<reference evidence="6" key="1">
    <citation type="submission" date="2022-08" db="EMBL/GenBank/DDBJ databases">
        <title>Novel sulfate-reducing endosymbionts in the free-living metamonad Anaeramoeba.</title>
        <authorList>
            <person name="Jerlstrom-Hultqvist J."/>
            <person name="Cepicka I."/>
            <person name="Gallot-Lavallee L."/>
            <person name="Salas-Leiva D."/>
            <person name="Curtis B.A."/>
            <person name="Zahonova K."/>
            <person name="Pipaliya S."/>
            <person name="Dacks J."/>
            <person name="Roger A.J."/>
        </authorList>
    </citation>
    <scope>NUCLEOTIDE SEQUENCE</scope>
    <source>
        <strain evidence="6">Schooner1</strain>
    </source>
</reference>
<dbReference type="SUPFAM" id="SSF57845">
    <property type="entry name" value="B-box zinc-binding domain"/>
    <property type="match status" value="2"/>
</dbReference>
<gene>
    <name evidence="6" type="ORF">M0813_05707</name>
</gene>
<keyword evidence="3" id="KW-0175">Coiled coil</keyword>
<dbReference type="PROSITE" id="PS51886">
    <property type="entry name" value="TLDC"/>
    <property type="match status" value="1"/>
</dbReference>
<evidence type="ECO:0000256" key="2">
    <source>
        <dbReference type="PROSITE-ProRule" id="PRU00087"/>
    </source>
</evidence>
<evidence type="ECO:0000256" key="3">
    <source>
        <dbReference type="SAM" id="Coils"/>
    </source>
</evidence>
<evidence type="ECO:0000313" key="7">
    <source>
        <dbReference type="Proteomes" id="UP001150062"/>
    </source>
</evidence>
<evidence type="ECO:0000259" key="4">
    <source>
        <dbReference type="PROSITE" id="PS50119"/>
    </source>
</evidence>
<proteinExistence type="predicted"/>
<dbReference type="PROSITE" id="PS50194">
    <property type="entry name" value="FILAMIN_REPEAT"/>
    <property type="match status" value="1"/>
</dbReference>
<keyword evidence="7" id="KW-1185">Reference proteome</keyword>
<keyword evidence="1" id="KW-0862">Zinc</keyword>
<keyword evidence="1" id="KW-0863">Zinc-finger</keyword>
<sequence>MTNRPIENLKDVETIWCDDCLKEENQQVVAAIYCHECKKNLCESCDSIHKFPRFKKHTRTDPLAKSSDEILNKNCQIHKDSKLTRYCTLCQMLICDKCLDEHTNHETVTLDSSTDFLNEIAKLQKLFYESQLEKISSNIDDLNNPKKSLQKNQKTVLDGISEFYSNQKKLLCVLEKNEKKITNTFFDQVYKWIKADNEKLVSEKNSYLKYFELFKKLEQYQKQSKSFQFFRQLSKINSKKDFKNPKYDHPRFCKEHYNRAYEFFCLDCKQLGCSHCSIMNHSKCKRVTNFKEGYEKIKNEIGELTKTFNSKLDLKKKLRNEIKNEKLNVLKEKQIHIEITKKNYIKLNEQIQLQFKNMIEEISIKQNEKFLQLNFQLNKIQEEIKYLEKSEIIQKEIEICKKSNNYQEILINYFKLKKLKPILNNDNNKLICDPCFDKINYFSNDLQKNLKNWKLYPFDNNKIQISIPSVFFPKEKFQCSFIFKNHLDEILTTKDLILKGTIFKENSNEIIAEITKFQETNNDQELIGEYLFKEEGEYQINFTVNGQKFQKSPFAFVVIDLFWKESEILQKENNLKFYQILDKWIKEAGCNTALKRRFNSRTDGWKYQTFHQKCDNKGKSIVLIKLKNKSLFGGFAAVDWDSKSDWKQSTGNKSFLFSLISLDRKFTQPLKMPVFRNQSNEIYCNQSYGPLFGNGHDLQLGYSSYNMNNNSNTYSNLGYTYKPPFGYTKGSTEAMNFLAGSYRNWEISQIEIFCEN</sequence>
<dbReference type="Pfam" id="PF00643">
    <property type="entry name" value="zf-B_box"/>
    <property type="match status" value="1"/>
</dbReference>
<dbReference type="PROSITE" id="PS50119">
    <property type="entry name" value="ZF_BBOX"/>
    <property type="match status" value="3"/>
</dbReference>
<keyword evidence="1" id="KW-0479">Metal-binding</keyword>
<dbReference type="Gene3D" id="3.30.160.60">
    <property type="entry name" value="Classic Zinc Finger"/>
    <property type="match status" value="2"/>
</dbReference>
<feature type="domain" description="B box-type" evidence="4">
    <location>
        <begin position="20"/>
        <end position="62"/>
    </location>
</feature>
<evidence type="ECO:0000256" key="1">
    <source>
        <dbReference type="PROSITE-ProRule" id="PRU00024"/>
    </source>
</evidence>
<organism evidence="6 7">
    <name type="scientific">Anaeramoeba flamelloides</name>
    <dbReference type="NCBI Taxonomy" id="1746091"/>
    <lineage>
        <taxon>Eukaryota</taxon>
        <taxon>Metamonada</taxon>
        <taxon>Anaeramoebidae</taxon>
        <taxon>Anaeramoeba</taxon>
    </lineage>
</organism>
<evidence type="ECO:0000259" key="5">
    <source>
        <dbReference type="PROSITE" id="PS51886"/>
    </source>
</evidence>
<evidence type="ECO:0000313" key="6">
    <source>
        <dbReference type="EMBL" id="KAJ6231634.1"/>
    </source>
</evidence>
<dbReference type="SMART" id="SM00336">
    <property type="entry name" value="BBOX"/>
    <property type="match status" value="3"/>
</dbReference>
<comment type="caution">
    <text evidence="6">The sequence shown here is derived from an EMBL/GenBank/DDBJ whole genome shotgun (WGS) entry which is preliminary data.</text>
</comment>
<dbReference type="InterPro" id="IPR047153">
    <property type="entry name" value="TRIM45/56/19-like"/>
</dbReference>
<protein>
    <submittedName>
        <fullName evidence="6">Pep-cterm sorting domain-containing protein</fullName>
    </submittedName>
</protein>
<dbReference type="InterPro" id="IPR017868">
    <property type="entry name" value="Filamin/ABP280_repeat-like"/>
</dbReference>
<dbReference type="PANTHER" id="PTHR25462">
    <property type="entry name" value="BONUS, ISOFORM C-RELATED"/>
    <property type="match status" value="1"/>
</dbReference>
<dbReference type="PANTHER" id="PTHR25462:SF305">
    <property type="entry name" value="RING-TYPE DOMAIN-CONTAINING PROTEIN"/>
    <property type="match status" value="1"/>
</dbReference>
<dbReference type="CDD" id="cd19757">
    <property type="entry name" value="Bbox1"/>
    <property type="match status" value="1"/>
</dbReference>
<feature type="domain" description="TLDc" evidence="5">
    <location>
        <begin position="567"/>
        <end position="738"/>
    </location>
</feature>
<accession>A0ABQ8XHR2</accession>
<feature type="domain" description="B box-type" evidence="4">
    <location>
        <begin position="248"/>
        <end position="281"/>
    </location>
</feature>
<dbReference type="Pfam" id="PF07534">
    <property type="entry name" value="TLD"/>
    <property type="match status" value="1"/>
</dbReference>
<feature type="coiled-coil region" evidence="3">
    <location>
        <begin position="315"/>
        <end position="368"/>
    </location>
</feature>
<dbReference type="EMBL" id="JAOAOG010000299">
    <property type="protein sequence ID" value="KAJ6231634.1"/>
    <property type="molecule type" value="Genomic_DNA"/>
</dbReference>
<feature type="repeat" description="Filamin" evidence="2">
    <location>
        <begin position="529"/>
        <end position="558"/>
    </location>
</feature>